<evidence type="ECO:0000313" key="6">
    <source>
        <dbReference type="EMBL" id="GBM67849.1"/>
    </source>
</evidence>
<organism evidence="6 7">
    <name type="scientific">Araneus ventricosus</name>
    <name type="common">Orbweaver spider</name>
    <name type="synonym">Epeira ventricosa</name>
    <dbReference type="NCBI Taxonomy" id="182803"/>
    <lineage>
        <taxon>Eukaryota</taxon>
        <taxon>Metazoa</taxon>
        <taxon>Ecdysozoa</taxon>
        <taxon>Arthropoda</taxon>
        <taxon>Chelicerata</taxon>
        <taxon>Arachnida</taxon>
        <taxon>Araneae</taxon>
        <taxon>Araneomorphae</taxon>
        <taxon>Entelegynae</taxon>
        <taxon>Araneoidea</taxon>
        <taxon>Araneidae</taxon>
        <taxon>Araneus</taxon>
    </lineage>
</organism>
<dbReference type="InterPro" id="IPR000322">
    <property type="entry name" value="Glyco_hydro_31_TIM"/>
</dbReference>
<name>A0A4Y2HS40_ARAVE</name>
<dbReference type="SUPFAM" id="SSF74650">
    <property type="entry name" value="Galactose mutarotase-like"/>
    <property type="match status" value="1"/>
</dbReference>
<dbReference type="SUPFAM" id="SSF51445">
    <property type="entry name" value="(Trans)glycosidases"/>
    <property type="match status" value="1"/>
</dbReference>
<keyword evidence="3" id="KW-0326">Glycosidase</keyword>
<dbReference type="GO" id="GO:0005975">
    <property type="term" value="P:carbohydrate metabolic process"/>
    <property type="evidence" value="ECO:0007669"/>
    <property type="project" value="InterPro"/>
</dbReference>
<dbReference type="GO" id="GO:0004558">
    <property type="term" value="F:alpha-1,4-glucosidase activity"/>
    <property type="evidence" value="ECO:0007669"/>
    <property type="project" value="TreeGrafter"/>
</dbReference>
<feature type="domain" description="Glycoside hydrolase family 31 TIM barrel" evidence="5">
    <location>
        <begin position="303"/>
        <end position="472"/>
    </location>
</feature>
<dbReference type="OrthoDB" id="1334205at2759"/>
<dbReference type="PANTHER" id="PTHR22762:SF133">
    <property type="entry name" value="P-TYPE DOMAIN-CONTAINING PROTEIN"/>
    <property type="match status" value="1"/>
</dbReference>
<dbReference type="EMBL" id="BGPR01002107">
    <property type="protein sequence ID" value="GBM67849.1"/>
    <property type="molecule type" value="Genomic_DNA"/>
</dbReference>
<dbReference type="InterPro" id="IPR011013">
    <property type="entry name" value="Gal_mutarotase_sf_dom"/>
</dbReference>
<evidence type="ECO:0000256" key="3">
    <source>
        <dbReference type="RuleBase" id="RU361185"/>
    </source>
</evidence>
<dbReference type="Pfam" id="PF01055">
    <property type="entry name" value="Glyco_hydro_31_2nd"/>
    <property type="match status" value="1"/>
</dbReference>
<evidence type="ECO:0000256" key="1">
    <source>
        <dbReference type="ARBA" id="ARBA00007806"/>
    </source>
</evidence>
<sequence>MILWFMKELLKKIKQFRAEITNEMENVDEEDDDDDDDTDTSQSLSTSIRRDASGGTGRGKPPLSRKIFEPRSRNSFKLEVFLKRFSLKLTGSAALKWLQSCMQLASRDKTDCKNHGCEYVSTRKGPRCFMKKGAFGYKVENVSTTADGMEVKLVNRSASTPYGPSFSSVTFIVSYVTEEILRIKFLDNNYPRYEVPVQEDFPLLQSKHKIDSSKLAFKVNISNESNIFSFQVQRVEDDTVLWDTSVGGLVLSDKYLQISSYLPSRNIYGLGEHTHPTLRHDLDYKAWPMFTQDRFPEGLIGRPMLPPYWALGFQLCRWGYNSTENLKDVVERTRKAGIHQDVQFLDIDHMDNKRDFTINRESFSGLVEYIRKTREEYGLKWIIILDPAIEAVKGYKTFDSGLKDDVFIKRSPLWKEEMFPDRLRKYNITFGKVWPETEVAFPNFFDKKTRKWWIDAVVEHHRKELPFDGLWIVNIHSFTFYNFKHKRSL</sequence>
<evidence type="ECO:0000313" key="7">
    <source>
        <dbReference type="Proteomes" id="UP000499080"/>
    </source>
</evidence>
<feature type="compositionally biased region" description="Acidic residues" evidence="4">
    <location>
        <begin position="25"/>
        <end position="39"/>
    </location>
</feature>
<comment type="caution">
    <text evidence="6">The sequence shown here is derived from an EMBL/GenBank/DDBJ whole genome shotgun (WGS) entry which is preliminary data.</text>
</comment>
<dbReference type="Gene3D" id="2.60.40.1760">
    <property type="entry name" value="glycosyl hydrolase (family 31)"/>
    <property type="match status" value="1"/>
</dbReference>
<proteinExistence type="inferred from homology"/>
<evidence type="ECO:0000256" key="2">
    <source>
        <dbReference type="ARBA" id="ARBA00023180"/>
    </source>
</evidence>
<keyword evidence="2" id="KW-0325">Glycoprotein</keyword>
<protein>
    <submittedName>
        <fullName evidence="6">Lysosomal alpha-glucosidase</fullName>
    </submittedName>
</protein>
<reference evidence="6 7" key="1">
    <citation type="journal article" date="2019" name="Sci. Rep.">
        <title>Orb-weaving spider Araneus ventricosus genome elucidates the spidroin gene catalogue.</title>
        <authorList>
            <person name="Kono N."/>
            <person name="Nakamura H."/>
            <person name="Ohtoshi R."/>
            <person name="Moran D.A.P."/>
            <person name="Shinohara A."/>
            <person name="Yoshida Y."/>
            <person name="Fujiwara M."/>
            <person name="Mori M."/>
            <person name="Tomita M."/>
            <person name="Arakawa K."/>
        </authorList>
    </citation>
    <scope>NUCLEOTIDE SEQUENCE [LARGE SCALE GENOMIC DNA]</scope>
</reference>
<dbReference type="GO" id="GO:0030246">
    <property type="term" value="F:carbohydrate binding"/>
    <property type="evidence" value="ECO:0007669"/>
    <property type="project" value="InterPro"/>
</dbReference>
<dbReference type="PANTHER" id="PTHR22762">
    <property type="entry name" value="ALPHA-GLUCOSIDASE"/>
    <property type="match status" value="1"/>
</dbReference>
<dbReference type="AlphaFoldDB" id="A0A4Y2HS40"/>
<gene>
    <name evidence="6" type="primary">Gaa_7</name>
    <name evidence="6" type="ORF">AVEN_127532_1</name>
</gene>
<dbReference type="InterPro" id="IPR017853">
    <property type="entry name" value="GH"/>
</dbReference>
<keyword evidence="3" id="KW-0378">Hydrolase</keyword>
<feature type="region of interest" description="Disordered" evidence="4">
    <location>
        <begin position="24"/>
        <end position="66"/>
    </location>
</feature>
<keyword evidence="7" id="KW-1185">Reference proteome</keyword>
<dbReference type="Gene3D" id="3.20.20.80">
    <property type="entry name" value="Glycosidases"/>
    <property type="match status" value="1"/>
</dbReference>
<evidence type="ECO:0000259" key="5">
    <source>
        <dbReference type="Pfam" id="PF01055"/>
    </source>
</evidence>
<comment type="similarity">
    <text evidence="1 3">Belongs to the glycosyl hydrolase 31 family.</text>
</comment>
<dbReference type="Proteomes" id="UP000499080">
    <property type="component" value="Unassembled WGS sequence"/>
</dbReference>
<accession>A0A4Y2HS40</accession>
<evidence type="ECO:0000256" key="4">
    <source>
        <dbReference type="SAM" id="MobiDB-lite"/>
    </source>
</evidence>